<protein>
    <submittedName>
        <fullName evidence="5">AEX-4 (inferred by orthology to a C. elegans protein)</fullName>
    </submittedName>
</protein>
<keyword evidence="4" id="KW-1185">Reference proteome</keyword>
<dbReference type="OrthoDB" id="19261at2759"/>
<dbReference type="InterPro" id="IPR000727">
    <property type="entry name" value="T_SNARE_dom"/>
</dbReference>
<dbReference type="PANTHER" id="PTHR19305:SF10">
    <property type="entry name" value="T-SNARE PROTEIN AEX-4"/>
    <property type="match status" value="1"/>
</dbReference>
<dbReference type="EMBL" id="UYSL01021140">
    <property type="protein sequence ID" value="VDL77367.1"/>
    <property type="molecule type" value="Genomic_DNA"/>
</dbReference>
<dbReference type="PROSITE" id="PS50192">
    <property type="entry name" value="T_SNARE"/>
    <property type="match status" value="2"/>
</dbReference>
<dbReference type="PANTHER" id="PTHR19305">
    <property type="entry name" value="SYNAPTOSOMAL ASSOCIATED PROTEIN"/>
    <property type="match status" value="1"/>
</dbReference>
<feature type="domain" description="T-SNARE coiled-coil homology" evidence="2">
    <location>
        <begin position="37"/>
        <end position="99"/>
    </location>
</feature>
<dbReference type="Gene3D" id="1.20.5.110">
    <property type="match status" value="2"/>
</dbReference>
<evidence type="ECO:0000313" key="3">
    <source>
        <dbReference type="EMBL" id="VDL77367.1"/>
    </source>
</evidence>
<dbReference type="Proteomes" id="UP000271162">
    <property type="component" value="Unassembled WGS sequence"/>
</dbReference>
<dbReference type="GO" id="GO:0098793">
    <property type="term" value="C:presynapse"/>
    <property type="evidence" value="ECO:0007669"/>
    <property type="project" value="GOC"/>
</dbReference>
<evidence type="ECO:0000256" key="1">
    <source>
        <dbReference type="SAM" id="Coils"/>
    </source>
</evidence>
<evidence type="ECO:0000259" key="2">
    <source>
        <dbReference type="PROSITE" id="PS50192"/>
    </source>
</evidence>
<keyword evidence="1" id="KW-0175">Coiled coil</keyword>
<dbReference type="GO" id="GO:0005886">
    <property type="term" value="C:plasma membrane"/>
    <property type="evidence" value="ECO:0007669"/>
    <property type="project" value="TreeGrafter"/>
</dbReference>
<gene>
    <name evidence="3" type="ORF">NBR_LOCUS13778</name>
</gene>
<dbReference type="WBParaSite" id="NBR_0001377701-mRNA-1">
    <property type="protein sequence ID" value="NBR_0001377701-mRNA-1"/>
    <property type="gene ID" value="NBR_0001377701"/>
</dbReference>
<reference evidence="5" key="1">
    <citation type="submission" date="2017-02" db="UniProtKB">
        <authorList>
            <consortium name="WormBaseParasite"/>
        </authorList>
    </citation>
    <scope>IDENTIFICATION</scope>
</reference>
<dbReference type="GO" id="GO:0031629">
    <property type="term" value="P:synaptic vesicle fusion to presynaptic active zone membrane"/>
    <property type="evidence" value="ECO:0007669"/>
    <property type="project" value="TreeGrafter"/>
</dbReference>
<dbReference type="GO" id="GO:0005484">
    <property type="term" value="F:SNAP receptor activity"/>
    <property type="evidence" value="ECO:0007669"/>
    <property type="project" value="TreeGrafter"/>
</dbReference>
<organism evidence="5">
    <name type="scientific">Nippostrongylus brasiliensis</name>
    <name type="common">Rat hookworm</name>
    <dbReference type="NCBI Taxonomy" id="27835"/>
    <lineage>
        <taxon>Eukaryota</taxon>
        <taxon>Metazoa</taxon>
        <taxon>Ecdysozoa</taxon>
        <taxon>Nematoda</taxon>
        <taxon>Chromadorea</taxon>
        <taxon>Rhabditida</taxon>
        <taxon>Rhabditina</taxon>
        <taxon>Rhabditomorpha</taxon>
        <taxon>Strongyloidea</taxon>
        <taxon>Heligmosomidae</taxon>
        <taxon>Nippostrongylus</taxon>
    </lineage>
</organism>
<dbReference type="GO" id="GO:0031201">
    <property type="term" value="C:SNARE complex"/>
    <property type="evidence" value="ECO:0007669"/>
    <property type="project" value="TreeGrafter"/>
</dbReference>
<evidence type="ECO:0000313" key="4">
    <source>
        <dbReference type="Proteomes" id="UP000271162"/>
    </source>
</evidence>
<name>A0A0N4YBE5_NIPBR</name>
<dbReference type="SUPFAM" id="SSF58038">
    <property type="entry name" value="SNARE fusion complex"/>
    <property type="match status" value="2"/>
</dbReference>
<proteinExistence type="predicted"/>
<dbReference type="STRING" id="27835.A0A0N4YBE5"/>
<dbReference type="AlphaFoldDB" id="A0A0N4YBE5"/>
<dbReference type="OMA" id="TCDTIED"/>
<accession>A0A0N4YBE5</accession>
<sequence length="219" mass="24872">MAVKRRDVSSIPDLTSSMKGGSDGLKLKMVDFDNEILRLNYESLGCTQRMVSELEKMNDEGVMTLAALESQDEQLDKLEENLHQINNDISAIRSDISKMEQCCCFPLSCIPLRCFRRNEDTSQNIHSLASSSIVVKHRSSQKRDELLKTRLTDNTIESEIDDNLRHVNETLNSMKHLAVDINVQLSIQEPKIDRIQNLIETSDLAMHGANEKVKKLLTE</sequence>
<feature type="domain" description="T-SNARE coiled-coil homology" evidence="2">
    <location>
        <begin position="154"/>
        <end position="216"/>
    </location>
</feature>
<dbReference type="GO" id="GO:0016082">
    <property type="term" value="P:synaptic vesicle priming"/>
    <property type="evidence" value="ECO:0007669"/>
    <property type="project" value="TreeGrafter"/>
</dbReference>
<reference evidence="3 4" key="2">
    <citation type="submission" date="2018-11" db="EMBL/GenBank/DDBJ databases">
        <authorList>
            <consortium name="Pathogen Informatics"/>
        </authorList>
    </citation>
    <scope>NUCLEOTIDE SEQUENCE [LARGE SCALE GENOMIC DNA]</scope>
</reference>
<evidence type="ECO:0000313" key="5">
    <source>
        <dbReference type="WBParaSite" id="NBR_0001377701-mRNA-1"/>
    </source>
</evidence>
<dbReference type="GO" id="GO:0019905">
    <property type="term" value="F:syntaxin binding"/>
    <property type="evidence" value="ECO:0007669"/>
    <property type="project" value="TreeGrafter"/>
</dbReference>
<dbReference type="SMART" id="SM00397">
    <property type="entry name" value="t_SNARE"/>
    <property type="match status" value="2"/>
</dbReference>
<feature type="coiled-coil region" evidence="1">
    <location>
        <begin position="68"/>
        <end position="95"/>
    </location>
</feature>